<keyword evidence="4" id="KW-0274">FAD</keyword>
<keyword evidence="7" id="KW-0812">Transmembrane</keyword>
<dbReference type="PANTHER" id="PTHR19370:SF184">
    <property type="entry name" value="NADH-CYTOCHROME B5 REDUCTASE-LIKE"/>
    <property type="match status" value="1"/>
</dbReference>
<feature type="transmembrane region" description="Helical" evidence="7">
    <location>
        <begin position="65"/>
        <end position="81"/>
    </location>
</feature>
<dbReference type="InterPro" id="IPR039261">
    <property type="entry name" value="FNR_nucleotide-bd"/>
</dbReference>
<dbReference type="SUPFAM" id="SSF52343">
    <property type="entry name" value="Ferredoxin reductase-like, C-terminal NADP-linked domain"/>
    <property type="match status" value="1"/>
</dbReference>
<feature type="region of interest" description="Disordered" evidence="6">
    <location>
        <begin position="135"/>
        <end position="157"/>
    </location>
</feature>
<feature type="compositionally biased region" description="Low complexity" evidence="6">
    <location>
        <begin position="140"/>
        <end position="153"/>
    </location>
</feature>
<comment type="cofactor">
    <cofactor evidence="1">
        <name>FAD</name>
        <dbReference type="ChEBI" id="CHEBI:57692"/>
    </cofactor>
</comment>
<keyword evidence="3" id="KW-0285">Flavoprotein</keyword>
<keyword evidence="7" id="KW-1133">Transmembrane helix</keyword>
<dbReference type="Pfam" id="PF00970">
    <property type="entry name" value="FAD_binding_6"/>
    <property type="match status" value="1"/>
</dbReference>
<accession>A0ABZ1CX73</accession>
<feature type="domain" description="FAD-binding FR-type" evidence="8">
    <location>
        <begin position="90"/>
        <end position="230"/>
    </location>
</feature>
<evidence type="ECO:0000256" key="2">
    <source>
        <dbReference type="ARBA" id="ARBA00006105"/>
    </source>
</evidence>
<name>A0ABZ1CX73_9TREE</name>
<dbReference type="GeneID" id="87955324"/>
<dbReference type="InterPro" id="IPR008333">
    <property type="entry name" value="Cbr1-like_FAD-bd_dom"/>
</dbReference>
<dbReference type="InterPro" id="IPR017927">
    <property type="entry name" value="FAD-bd_FR_type"/>
</dbReference>
<evidence type="ECO:0000313" key="10">
    <source>
        <dbReference type="Proteomes" id="UP001329825"/>
    </source>
</evidence>
<evidence type="ECO:0000256" key="5">
    <source>
        <dbReference type="ARBA" id="ARBA00023002"/>
    </source>
</evidence>
<keyword evidence="7" id="KW-0472">Membrane</keyword>
<proteinExistence type="inferred from homology"/>
<evidence type="ECO:0000256" key="4">
    <source>
        <dbReference type="ARBA" id="ARBA00022827"/>
    </source>
</evidence>
<dbReference type="Gene3D" id="2.40.30.10">
    <property type="entry name" value="Translation factors"/>
    <property type="match status" value="1"/>
</dbReference>
<evidence type="ECO:0000259" key="8">
    <source>
        <dbReference type="PROSITE" id="PS51384"/>
    </source>
</evidence>
<dbReference type="EMBL" id="CP141884">
    <property type="protein sequence ID" value="WRT66240.1"/>
    <property type="molecule type" value="Genomic_DNA"/>
</dbReference>
<dbReference type="PRINTS" id="PR00406">
    <property type="entry name" value="CYTB5RDTASE"/>
</dbReference>
<sequence>MLALSTARSTCTRCTRKQRQLFSKSEILTKRVLSRQFASTSKSTSSSSTSSDGTTNRSRWFGRRIAITFLGLTIPTTYFFLPSSPGITPHLYSDQTVSCTKTISPQHKLITVDIPSKSIEYFMKPFRRDGSLANSGIERQQSQQDQQNQQNQQGEDDKKEWEIVIQHMMIKSPDIQIERPYTPINDPTKDDQVRMVVKRVRGGEVGRVVHNLKDGDQVGIRGPIPTCSIFPNRYDKIIMISTGTAISPFLQLLSKLPSQHPPNSSSISTPTAAPSTVNHSKPQLHLIHSLPLEGREDWSSSNIDKSFIPCLQDKFGDQLKVTRINPGFIPKETIINSLRDEVKGNKRNILVLICLPPMLMRPLCGDMTPNLGQGPITGILGELGLTNDNVWKLE</sequence>
<gene>
    <name evidence="9" type="ORF">IL334_003193</name>
</gene>
<dbReference type="Proteomes" id="UP001329825">
    <property type="component" value="Chromosome 4"/>
</dbReference>
<keyword evidence="5" id="KW-0560">Oxidoreductase</keyword>
<dbReference type="PANTHER" id="PTHR19370">
    <property type="entry name" value="NADH-CYTOCHROME B5 REDUCTASE"/>
    <property type="match status" value="1"/>
</dbReference>
<dbReference type="PROSITE" id="PS51384">
    <property type="entry name" value="FAD_FR"/>
    <property type="match status" value="1"/>
</dbReference>
<dbReference type="CDD" id="cd06183">
    <property type="entry name" value="cyt_b5_reduct_like"/>
    <property type="match status" value="1"/>
</dbReference>
<dbReference type="InterPro" id="IPR001834">
    <property type="entry name" value="CBR-like"/>
</dbReference>
<reference evidence="9 10" key="1">
    <citation type="submission" date="2024-01" db="EMBL/GenBank/DDBJ databases">
        <title>Comparative genomics of Cryptococcus and Kwoniella reveals pathogenesis evolution and contrasting modes of karyotype evolution via chromosome fusion or intercentromeric recombination.</title>
        <authorList>
            <person name="Coelho M.A."/>
            <person name="David-Palma M."/>
            <person name="Shea T."/>
            <person name="Bowers K."/>
            <person name="McGinley-Smith S."/>
            <person name="Mohammad A.W."/>
            <person name="Gnirke A."/>
            <person name="Yurkov A.M."/>
            <person name="Nowrousian M."/>
            <person name="Sun S."/>
            <person name="Cuomo C.A."/>
            <person name="Heitman J."/>
        </authorList>
    </citation>
    <scope>NUCLEOTIDE SEQUENCE [LARGE SCALE GENOMIC DNA]</scope>
    <source>
        <strain evidence="9">CBS 11374</strain>
    </source>
</reference>
<evidence type="ECO:0000256" key="7">
    <source>
        <dbReference type="SAM" id="Phobius"/>
    </source>
</evidence>
<evidence type="ECO:0000256" key="1">
    <source>
        <dbReference type="ARBA" id="ARBA00001974"/>
    </source>
</evidence>
<evidence type="ECO:0000313" key="9">
    <source>
        <dbReference type="EMBL" id="WRT66240.1"/>
    </source>
</evidence>
<organism evidence="9 10">
    <name type="scientific">Kwoniella shivajii</name>
    <dbReference type="NCBI Taxonomy" id="564305"/>
    <lineage>
        <taxon>Eukaryota</taxon>
        <taxon>Fungi</taxon>
        <taxon>Dikarya</taxon>
        <taxon>Basidiomycota</taxon>
        <taxon>Agaricomycotina</taxon>
        <taxon>Tremellomycetes</taxon>
        <taxon>Tremellales</taxon>
        <taxon>Cryptococcaceae</taxon>
        <taxon>Kwoniella</taxon>
    </lineage>
</organism>
<protein>
    <recommendedName>
        <fullName evidence="8">FAD-binding FR-type domain-containing protein</fullName>
    </recommendedName>
</protein>
<dbReference type="Gene3D" id="3.40.50.80">
    <property type="entry name" value="Nucleotide-binding domain of ferredoxin-NADP reductase (FNR) module"/>
    <property type="match status" value="1"/>
</dbReference>
<evidence type="ECO:0000256" key="6">
    <source>
        <dbReference type="SAM" id="MobiDB-lite"/>
    </source>
</evidence>
<evidence type="ECO:0000256" key="3">
    <source>
        <dbReference type="ARBA" id="ARBA00022630"/>
    </source>
</evidence>
<dbReference type="InterPro" id="IPR017938">
    <property type="entry name" value="Riboflavin_synthase-like_b-brl"/>
</dbReference>
<comment type="similarity">
    <text evidence="2">Belongs to the flavoprotein pyridine nucleotide cytochrome reductase family.</text>
</comment>
<dbReference type="SUPFAM" id="SSF63380">
    <property type="entry name" value="Riboflavin synthase domain-like"/>
    <property type="match status" value="1"/>
</dbReference>
<dbReference type="RefSeq" id="XP_062790980.1">
    <property type="nucleotide sequence ID" value="XM_062934929.1"/>
</dbReference>
<keyword evidence="10" id="KW-1185">Reference proteome</keyword>